<dbReference type="Gene3D" id="1.25.10.10">
    <property type="entry name" value="Leucine-rich Repeat Variant"/>
    <property type="match status" value="1"/>
</dbReference>
<accession>A0A5C1A691</accession>
<protein>
    <recommendedName>
        <fullName evidence="4">HEAT repeat domain-containing protein</fullName>
    </recommendedName>
</protein>
<evidence type="ECO:0000313" key="2">
    <source>
        <dbReference type="EMBL" id="QEL14671.1"/>
    </source>
</evidence>
<dbReference type="InterPro" id="IPR016024">
    <property type="entry name" value="ARM-type_fold"/>
</dbReference>
<name>A0A5C1A691_9BACT</name>
<gene>
    <name evidence="2" type="ORF">PX52LOC_01564</name>
</gene>
<evidence type="ECO:0008006" key="4">
    <source>
        <dbReference type="Google" id="ProtNLM"/>
    </source>
</evidence>
<keyword evidence="3" id="KW-1185">Reference proteome</keyword>
<dbReference type="SUPFAM" id="SSF48371">
    <property type="entry name" value="ARM repeat"/>
    <property type="match status" value="1"/>
</dbReference>
<feature type="compositionally biased region" description="Basic and acidic residues" evidence="1">
    <location>
        <begin position="1038"/>
        <end position="1052"/>
    </location>
</feature>
<reference evidence="3" key="1">
    <citation type="submission" date="2019-08" db="EMBL/GenBank/DDBJ databases">
        <title>Limnoglobus roseus gen. nov., sp. nov., a novel freshwater planctomycete with a giant genome from the family Gemmataceae.</title>
        <authorList>
            <person name="Kulichevskaya I.S."/>
            <person name="Naumoff D.G."/>
            <person name="Miroshnikov K."/>
            <person name="Ivanova A."/>
            <person name="Philippov D.A."/>
            <person name="Hakobyan A."/>
            <person name="Rijpstra I.C."/>
            <person name="Sinninghe Damste J.S."/>
            <person name="Liesack W."/>
            <person name="Dedysh S.N."/>
        </authorList>
    </citation>
    <scope>NUCLEOTIDE SEQUENCE [LARGE SCALE GENOMIC DNA]</scope>
    <source>
        <strain evidence="3">PX52</strain>
    </source>
</reference>
<sequence>MANEGLPAEWEALSHSARVRKAVEVGRQSRSDAAAARLLREWRTGGFTQRLLAAYAGHGSRDSAALLALAADPSRTIAGIALSVLCDASDDNALLATIRELPPRRVARPLTRLRRVRPDVIDRFITERVAAGDAVAWPLVPLGSAAVLEQHFATAAERGGDTFWRRLAAIHPADAAAEIVARLAAATSPDGLLFAAARSVVAVLSDREPEAALTVVAALRRHVPLATIPLEALVARRPVILADLVLGASEPATANFQRVAHKLDVPRIVGLFRRGAGHLGDPGWWLARLPAGDRDAVYRELAPAWTAADGVVAVTILRRLPVATRQAEARRVVALPALATRPLQRLVFVGLLPWDEARAAAKPWLAHPEAENRAAALVALCEAARFAPARLTEFLELLTVRKHEQDPVRLAFLGALATLPPGRWKAEHLPALARVIRDALDAGDLSTGSVAALGRLVFTLLPFQPVWAAEQLAEVTRDRGYPGWTGRALTAEDVRRIAPTLTPIAEAWLDRENEGRVVSLASTVGRWLPDWPELVGFLERLIRTGRDYTAAGAMALIAQHVRAERERVITAALARDESWALQPSVMNFLHTRRQDLLTPFLGQRAYAGRFSTGKVRHVLPLAAGFFRWTDSQQETFAGSLAELSEPPSRKKDAQVTWDVLFAVRRLPALPAIGPERLVRLAGDARPAVQETAVRALGRFDARQGIPELLDALGDARARWAVYALRQALNDLPPTRVLEVMRGVPLAKVTVAKEAVRLAGEFGGTAALGWFAELHRQDLHRDVRGAVLRALWDHLDHSEAWAILDESVASPDPGVVIGLARIQVDRASAAARDRVADLFLRLLEYPEPTVRVAVLGRLAAQPVPDPRRGLLAAVLAKLASAIPDERTAGLSAALAGATDADAAAFAAAFTRLLPQRRELGSSVANFAAVTRALGPRLLEVRSAVLAAVEADPAVVSLHVRLAAARLAAEPYAQWVLKLVGTARWHAATQTAAFDALCETGRPAEALDRAEAVWASHPDPAVRWLALRVLVRTSSTQGWGDDRRDRLQRYRDDPSPLVADEAALTFPPEPPPPAAN</sequence>
<evidence type="ECO:0000313" key="3">
    <source>
        <dbReference type="Proteomes" id="UP000324974"/>
    </source>
</evidence>
<dbReference type="AlphaFoldDB" id="A0A5C1A691"/>
<dbReference type="KEGG" id="lrs:PX52LOC_01564"/>
<dbReference type="EMBL" id="CP042425">
    <property type="protein sequence ID" value="QEL14671.1"/>
    <property type="molecule type" value="Genomic_DNA"/>
</dbReference>
<dbReference type="RefSeq" id="WP_149109548.1">
    <property type="nucleotide sequence ID" value="NZ_CP042425.1"/>
</dbReference>
<organism evidence="2 3">
    <name type="scientific">Limnoglobus roseus</name>
    <dbReference type="NCBI Taxonomy" id="2598579"/>
    <lineage>
        <taxon>Bacteria</taxon>
        <taxon>Pseudomonadati</taxon>
        <taxon>Planctomycetota</taxon>
        <taxon>Planctomycetia</taxon>
        <taxon>Gemmatales</taxon>
        <taxon>Gemmataceae</taxon>
        <taxon>Limnoglobus</taxon>
    </lineage>
</organism>
<dbReference type="InterPro" id="IPR011989">
    <property type="entry name" value="ARM-like"/>
</dbReference>
<feature type="region of interest" description="Disordered" evidence="1">
    <location>
        <begin position="1035"/>
        <end position="1054"/>
    </location>
</feature>
<dbReference type="OrthoDB" id="2077833at2"/>
<dbReference type="Proteomes" id="UP000324974">
    <property type="component" value="Chromosome"/>
</dbReference>
<evidence type="ECO:0000256" key="1">
    <source>
        <dbReference type="SAM" id="MobiDB-lite"/>
    </source>
</evidence>
<proteinExistence type="predicted"/>